<proteinExistence type="predicted"/>
<reference evidence="1 2" key="1">
    <citation type="submission" date="2018-02" db="EMBL/GenBank/DDBJ databases">
        <title>Whole genome sequencing of endophytic bacterium.</title>
        <authorList>
            <person name="Eedara R."/>
            <person name="Podile A.R."/>
        </authorList>
    </citation>
    <scope>NUCLEOTIDE SEQUENCE [LARGE SCALE GENOMIC DNA]</scope>
    <source>
        <strain evidence="1 2">RP1T</strain>
    </source>
</reference>
<gene>
    <name evidence="1" type="ORF">C5L14_17125</name>
</gene>
<accession>A0A2S9Q9G1</accession>
<dbReference type="Gene3D" id="6.10.10.120">
    <property type="entry name" value="Antitoxin ParD1-like"/>
    <property type="match status" value="1"/>
</dbReference>
<evidence type="ECO:0000313" key="2">
    <source>
        <dbReference type="Proteomes" id="UP000237682"/>
    </source>
</evidence>
<keyword evidence="2" id="KW-1185">Reference proteome</keyword>
<organism evidence="1 2">
    <name type="scientific">Labrys okinawensis</name>
    <dbReference type="NCBI Taxonomy" id="346911"/>
    <lineage>
        <taxon>Bacteria</taxon>
        <taxon>Pseudomonadati</taxon>
        <taxon>Pseudomonadota</taxon>
        <taxon>Alphaproteobacteria</taxon>
        <taxon>Hyphomicrobiales</taxon>
        <taxon>Xanthobacteraceae</taxon>
        <taxon>Labrys</taxon>
    </lineage>
</organism>
<dbReference type="OrthoDB" id="9811310at2"/>
<name>A0A2S9Q9G1_9HYPH</name>
<dbReference type="InterPro" id="IPR038296">
    <property type="entry name" value="ParD_sf"/>
</dbReference>
<sequence length="88" mass="10127">MAADNSIHVRVGGRLQTHLQQQVGENGLYENASEYIRALIRRDLHSQDEAWDWLKKQLEPGLRAAESEFVAVSAEDVIARNQRRTRTR</sequence>
<dbReference type="RefSeq" id="WP_105863284.1">
    <property type="nucleotide sequence ID" value="NZ_PUEJ01000006.1"/>
</dbReference>
<comment type="caution">
    <text evidence="1">The sequence shown here is derived from an EMBL/GenBank/DDBJ whole genome shotgun (WGS) entry which is preliminary data.</text>
</comment>
<evidence type="ECO:0000313" key="1">
    <source>
        <dbReference type="EMBL" id="PRH85985.1"/>
    </source>
</evidence>
<dbReference type="AlphaFoldDB" id="A0A2S9Q9G1"/>
<protein>
    <submittedName>
        <fullName evidence="1">Transcriptional regulator</fullName>
    </submittedName>
</protein>
<dbReference type="EMBL" id="PUEJ01000006">
    <property type="protein sequence ID" value="PRH85985.1"/>
    <property type="molecule type" value="Genomic_DNA"/>
</dbReference>
<dbReference type="Proteomes" id="UP000237682">
    <property type="component" value="Unassembled WGS sequence"/>
</dbReference>